<accession>A0ACC2N4N4</accession>
<evidence type="ECO:0000313" key="1">
    <source>
        <dbReference type="EMBL" id="KAJ8664635.1"/>
    </source>
</evidence>
<name>A0ACC2N4N4_9HYME</name>
<gene>
    <name evidence="1" type="ORF">QAD02_006297</name>
</gene>
<dbReference type="Proteomes" id="UP001239111">
    <property type="component" value="Chromosome 4"/>
</dbReference>
<dbReference type="EMBL" id="CM056744">
    <property type="protein sequence ID" value="KAJ8664635.1"/>
    <property type="molecule type" value="Genomic_DNA"/>
</dbReference>
<evidence type="ECO:0000313" key="2">
    <source>
        <dbReference type="Proteomes" id="UP001239111"/>
    </source>
</evidence>
<reference evidence="1" key="1">
    <citation type="submission" date="2023-04" db="EMBL/GenBank/DDBJ databases">
        <title>A chromosome-level genome assembly of the parasitoid wasp Eretmocerus hayati.</title>
        <authorList>
            <person name="Zhong Y."/>
            <person name="Liu S."/>
            <person name="Liu Y."/>
        </authorList>
    </citation>
    <scope>NUCLEOTIDE SEQUENCE</scope>
    <source>
        <strain evidence="1">ZJU_SS_LIU_2023</strain>
    </source>
</reference>
<keyword evidence="2" id="KW-1185">Reference proteome</keyword>
<proteinExistence type="predicted"/>
<sequence length="284" mass="31714">MRNFELLLLTYQLITTLLPILGTIRTFPNAEPIVGHNIELVKENELPFVVSIAKKNNNPYADIEHLCGGTLISKKHVLTTGHCFTDRNINNLAVYAKSYILSSFRSSKFDIYSVMNYSEWASNRDKIGSPVDDIAIAELNIDDTRTVATSLSSITDNKTPGMKALFAGWGATNSGEYPMIMQKVTLTALSNKVCKKNLKALSSSYDKFVLRNNMICFIAKPWAAAAPGDSGHAILDENLRIVGILAWSYPLPGRIFSKQISIMIRVNHYTDFIYDIIKNNKVQD</sequence>
<protein>
    <submittedName>
        <fullName evidence="1">Uncharacterized protein</fullName>
    </submittedName>
</protein>
<comment type="caution">
    <text evidence="1">The sequence shown here is derived from an EMBL/GenBank/DDBJ whole genome shotgun (WGS) entry which is preliminary data.</text>
</comment>
<organism evidence="1 2">
    <name type="scientific">Eretmocerus hayati</name>
    <dbReference type="NCBI Taxonomy" id="131215"/>
    <lineage>
        <taxon>Eukaryota</taxon>
        <taxon>Metazoa</taxon>
        <taxon>Ecdysozoa</taxon>
        <taxon>Arthropoda</taxon>
        <taxon>Hexapoda</taxon>
        <taxon>Insecta</taxon>
        <taxon>Pterygota</taxon>
        <taxon>Neoptera</taxon>
        <taxon>Endopterygota</taxon>
        <taxon>Hymenoptera</taxon>
        <taxon>Apocrita</taxon>
        <taxon>Proctotrupomorpha</taxon>
        <taxon>Chalcidoidea</taxon>
        <taxon>Aphelinidae</taxon>
        <taxon>Aphelininae</taxon>
        <taxon>Eretmocerus</taxon>
    </lineage>
</organism>